<evidence type="ECO:0000313" key="2">
    <source>
        <dbReference type="EnsemblPlants" id="LPERR07G17980.1"/>
    </source>
</evidence>
<accession>A0A0D9X115</accession>
<evidence type="ECO:0000313" key="3">
    <source>
        <dbReference type="Proteomes" id="UP000032180"/>
    </source>
</evidence>
<proteinExistence type="predicted"/>
<keyword evidence="1" id="KW-1133">Transmembrane helix</keyword>
<dbReference type="HOGENOM" id="CLU_1449677_0_0_1"/>
<keyword evidence="1" id="KW-0472">Membrane</keyword>
<dbReference type="EnsemblPlants" id="LPERR07G17980.1">
    <property type="protein sequence ID" value="LPERR07G17980.1"/>
    <property type="gene ID" value="LPERR07G17980"/>
</dbReference>
<reference evidence="2 3" key="1">
    <citation type="submission" date="2012-08" db="EMBL/GenBank/DDBJ databases">
        <title>Oryza genome evolution.</title>
        <authorList>
            <person name="Wing R.A."/>
        </authorList>
    </citation>
    <scope>NUCLEOTIDE SEQUENCE</scope>
</reference>
<reference evidence="3" key="2">
    <citation type="submission" date="2013-12" db="EMBL/GenBank/DDBJ databases">
        <authorList>
            <person name="Yu Y."/>
            <person name="Lee S."/>
            <person name="de Baynast K."/>
            <person name="Wissotski M."/>
            <person name="Liu L."/>
            <person name="Talag J."/>
            <person name="Goicoechea J."/>
            <person name="Angelova A."/>
            <person name="Jetty R."/>
            <person name="Kudrna D."/>
            <person name="Golser W."/>
            <person name="Rivera L."/>
            <person name="Zhang J."/>
            <person name="Wing R."/>
        </authorList>
    </citation>
    <scope>NUCLEOTIDE SEQUENCE</scope>
</reference>
<reference evidence="2" key="3">
    <citation type="submission" date="2015-04" db="UniProtKB">
        <authorList>
            <consortium name="EnsemblPlants"/>
        </authorList>
    </citation>
    <scope>IDENTIFICATION</scope>
</reference>
<dbReference type="Proteomes" id="UP000032180">
    <property type="component" value="Chromosome 7"/>
</dbReference>
<organism evidence="2 3">
    <name type="scientific">Leersia perrieri</name>
    <dbReference type="NCBI Taxonomy" id="77586"/>
    <lineage>
        <taxon>Eukaryota</taxon>
        <taxon>Viridiplantae</taxon>
        <taxon>Streptophyta</taxon>
        <taxon>Embryophyta</taxon>
        <taxon>Tracheophyta</taxon>
        <taxon>Spermatophyta</taxon>
        <taxon>Magnoliopsida</taxon>
        <taxon>Liliopsida</taxon>
        <taxon>Poales</taxon>
        <taxon>Poaceae</taxon>
        <taxon>BOP clade</taxon>
        <taxon>Oryzoideae</taxon>
        <taxon>Oryzeae</taxon>
        <taxon>Oryzinae</taxon>
        <taxon>Leersia</taxon>
    </lineage>
</organism>
<feature type="transmembrane region" description="Helical" evidence="1">
    <location>
        <begin position="114"/>
        <end position="142"/>
    </location>
</feature>
<name>A0A0D9X115_9ORYZ</name>
<feature type="transmembrane region" description="Helical" evidence="1">
    <location>
        <begin position="148"/>
        <end position="166"/>
    </location>
</feature>
<keyword evidence="1" id="KW-0812">Transmembrane</keyword>
<sequence>MVHKVKNPYELPLLRSHSPIPSLCLTSFCSSRALRFSRRGWQCSCPCSSSRRSRSIWRRIEGAGISADGLAGQRSSGANDIITCVSFTLLSLATALACVLEARPAAEPRRPASNLPWAVAGFSWLCISAYFVACTTFGGHVAPTPQEWAVAGVAAAVNLAVAAVTVERHFFGVTNFFGLINSDMHDD</sequence>
<protein>
    <submittedName>
        <fullName evidence="2">Uncharacterized protein</fullName>
    </submittedName>
</protein>
<keyword evidence="3" id="KW-1185">Reference proteome</keyword>
<dbReference type="Gramene" id="LPERR07G17980.1">
    <property type="protein sequence ID" value="LPERR07G17980.1"/>
    <property type="gene ID" value="LPERR07G17980"/>
</dbReference>
<dbReference type="AlphaFoldDB" id="A0A0D9X115"/>
<feature type="transmembrane region" description="Helical" evidence="1">
    <location>
        <begin position="80"/>
        <end position="102"/>
    </location>
</feature>
<evidence type="ECO:0000256" key="1">
    <source>
        <dbReference type="SAM" id="Phobius"/>
    </source>
</evidence>